<dbReference type="EMBL" id="CT573071">
    <property type="protein sequence ID" value="CAJ74869.1"/>
    <property type="molecule type" value="Genomic_DNA"/>
</dbReference>
<accession>Q1Q4C5</accession>
<dbReference type="AlphaFoldDB" id="Q1Q4C5"/>
<evidence type="ECO:0000313" key="1">
    <source>
        <dbReference type="EMBL" id="CAJ74869.1"/>
    </source>
</evidence>
<reference evidence="1" key="1">
    <citation type="journal article" date="2006" name="Nature">
        <title>Deciphering the evolution and metabolism of an anammox bacterium from a community genome.</title>
        <authorList>
            <person name="Strous M."/>
            <person name="Pelletier E."/>
            <person name="Mangenot S."/>
            <person name="Rattei T."/>
            <person name="Lehner A."/>
            <person name="Taylor M.W."/>
            <person name="Horn M."/>
            <person name="Daims H."/>
            <person name="Bartol-Mavel D."/>
            <person name="Wincker P."/>
            <person name="Barbe V."/>
            <person name="Fonknechten N."/>
            <person name="Vallenet D."/>
            <person name="Segurens B."/>
            <person name="Schenowitz-Truong C."/>
            <person name="Medigue C."/>
            <person name="Collingro A."/>
            <person name="Snel B."/>
            <person name="Dutilh B.E."/>
            <person name="OpDenCamp H.J.M."/>
            <person name="vanDerDrift C."/>
            <person name="Cirpus I."/>
            <person name="vanDePas-Schoonen K.T."/>
            <person name="Harhangi H.R."/>
            <person name="vanNiftrik L."/>
            <person name="Schmid M."/>
            <person name="Keltjens J."/>
            <person name="vanDeVossenberg J."/>
            <person name="Kartal B."/>
            <person name="Meier H."/>
            <person name="Frishman D."/>
            <person name="Huynen M.A."/>
            <person name="Mewes H."/>
            <person name="Weissenbach J."/>
            <person name="Jetten M.S.M."/>
            <person name="Wagner M."/>
            <person name="LePaslier D."/>
        </authorList>
    </citation>
    <scope>NUCLEOTIDE SEQUENCE</scope>
</reference>
<protein>
    <submittedName>
        <fullName evidence="1">Uncharacterized protein</fullName>
    </submittedName>
</protein>
<proteinExistence type="predicted"/>
<name>Q1Q4C5_KUEST</name>
<reference evidence="1" key="2">
    <citation type="submission" date="2006-01" db="EMBL/GenBank/DDBJ databases">
        <authorList>
            <person name="Genoscope"/>
        </authorList>
    </citation>
    <scope>NUCLEOTIDE SEQUENCE</scope>
</reference>
<organism evidence="1">
    <name type="scientific">Kuenenia stuttgartiensis</name>
    <dbReference type="NCBI Taxonomy" id="174633"/>
    <lineage>
        <taxon>Bacteria</taxon>
        <taxon>Pseudomonadati</taxon>
        <taxon>Planctomycetota</taxon>
        <taxon>Candidatus Brocadiia</taxon>
        <taxon>Candidatus Brocadiales</taxon>
        <taxon>Candidatus Brocadiaceae</taxon>
        <taxon>Candidatus Kuenenia</taxon>
    </lineage>
</organism>
<gene>
    <name evidence="1" type="ORF">kuste4107</name>
</gene>
<sequence>MRMDFVSIPYRCNETHTRLLQFPMCRRFQFLIGAMRLIHRKIHRPICFVSIPYRCNETLHGASARTINIRRFNSL</sequence>